<reference evidence="2 3" key="1">
    <citation type="journal article" date="2021" name="Elife">
        <title>Chloroplast acquisition without the gene transfer in kleptoplastic sea slugs, Plakobranchus ocellatus.</title>
        <authorList>
            <person name="Maeda T."/>
            <person name="Takahashi S."/>
            <person name="Yoshida T."/>
            <person name="Shimamura S."/>
            <person name="Takaki Y."/>
            <person name="Nagai Y."/>
            <person name="Toyoda A."/>
            <person name="Suzuki Y."/>
            <person name="Arimoto A."/>
            <person name="Ishii H."/>
            <person name="Satoh N."/>
            <person name="Nishiyama T."/>
            <person name="Hasebe M."/>
            <person name="Maruyama T."/>
            <person name="Minagawa J."/>
            <person name="Obokata J."/>
            <person name="Shigenobu S."/>
        </authorList>
    </citation>
    <scope>NUCLEOTIDE SEQUENCE [LARGE SCALE GENOMIC DNA]</scope>
</reference>
<gene>
    <name evidence="2" type="ORF">PoB_005851600</name>
</gene>
<feature type="region of interest" description="Disordered" evidence="1">
    <location>
        <begin position="68"/>
        <end position="88"/>
    </location>
</feature>
<organism evidence="2 3">
    <name type="scientific">Plakobranchus ocellatus</name>
    <dbReference type="NCBI Taxonomy" id="259542"/>
    <lineage>
        <taxon>Eukaryota</taxon>
        <taxon>Metazoa</taxon>
        <taxon>Spiralia</taxon>
        <taxon>Lophotrochozoa</taxon>
        <taxon>Mollusca</taxon>
        <taxon>Gastropoda</taxon>
        <taxon>Heterobranchia</taxon>
        <taxon>Euthyneura</taxon>
        <taxon>Panpulmonata</taxon>
        <taxon>Sacoglossa</taxon>
        <taxon>Placobranchoidea</taxon>
        <taxon>Plakobranchidae</taxon>
        <taxon>Plakobranchus</taxon>
    </lineage>
</organism>
<protein>
    <submittedName>
        <fullName evidence="2">Uncharacterized protein</fullName>
    </submittedName>
</protein>
<evidence type="ECO:0000256" key="1">
    <source>
        <dbReference type="SAM" id="MobiDB-lite"/>
    </source>
</evidence>
<evidence type="ECO:0000313" key="2">
    <source>
        <dbReference type="EMBL" id="GFO32011.1"/>
    </source>
</evidence>
<accession>A0AAV4CKC8</accession>
<keyword evidence="3" id="KW-1185">Reference proteome</keyword>
<comment type="caution">
    <text evidence="2">The sequence shown here is derived from an EMBL/GenBank/DDBJ whole genome shotgun (WGS) entry which is preliminary data.</text>
</comment>
<sequence>MAGVENFEYNDINDNNGGKNEKQSHKPIKTRKGERARERRRRRERKRVFSCDGIDGVGGVICENHLCLKSTSRPPPQTYTPRSLGTLPSRVRALSRRLTDMPESLR</sequence>
<dbReference type="EMBL" id="BLXT01006532">
    <property type="protein sequence ID" value="GFO32011.1"/>
    <property type="molecule type" value="Genomic_DNA"/>
</dbReference>
<evidence type="ECO:0000313" key="3">
    <source>
        <dbReference type="Proteomes" id="UP000735302"/>
    </source>
</evidence>
<proteinExistence type="predicted"/>
<feature type="compositionally biased region" description="Basic residues" evidence="1">
    <location>
        <begin position="38"/>
        <end position="47"/>
    </location>
</feature>
<dbReference type="AlphaFoldDB" id="A0AAV4CKC8"/>
<feature type="region of interest" description="Disordered" evidence="1">
    <location>
        <begin position="1"/>
        <end position="47"/>
    </location>
</feature>
<dbReference type="Proteomes" id="UP000735302">
    <property type="component" value="Unassembled WGS sequence"/>
</dbReference>
<name>A0AAV4CKC8_9GAST</name>